<keyword evidence="3" id="KW-1185">Reference proteome</keyword>
<feature type="compositionally biased region" description="Polar residues" evidence="1">
    <location>
        <begin position="126"/>
        <end position="139"/>
    </location>
</feature>
<evidence type="ECO:0000313" key="3">
    <source>
        <dbReference type="Proteomes" id="UP000008063"/>
    </source>
</evidence>
<gene>
    <name evidence="2" type="ORF">SERLA73DRAFT_189365</name>
</gene>
<protein>
    <submittedName>
        <fullName evidence="2">Uncharacterized protein</fullName>
    </submittedName>
</protein>
<dbReference type="Proteomes" id="UP000008063">
    <property type="component" value="Unassembled WGS sequence"/>
</dbReference>
<evidence type="ECO:0000256" key="1">
    <source>
        <dbReference type="SAM" id="MobiDB-lite"/>
    </source>
</evidence>
<dbReference type="STRING" id="936435.F8QDG5"/>
<proteinExistence type="predicted"/>
<evidence type="ECO:0000313" key="2">
    <source>
        <dbReference type="EMBL" id="EGN93636.1"/>
    </source>
</evidence>
<dbReference type="OrthoDB" id="2687738at2759"/>
<dbReference type="EMBL" id="GL945491">
    <property type="protein sequence ID" value="EGN93636.1"/>
    <property type="molecule type" value="Genomic_DNA"/>
</dbReference>
<reference evidence="3" key="1">
    <citation type="journal article" date="2011" name="Science">
        <title>The plant cell wall-decomposing machinery underlies the functional diversity of forest fungi.</title>
        <authorList>
            <person name="Eastwood D.C."/>
            <person name="Floudas D."/>
            <person name="Binder M."/>
            <person name="Majcherczyk A."/>
            <person name="Schneider P."/>
            <person name="Aerts A."/>
            <person name="Asiegbu F.O."/>
            <person name="Baker S.E."/>
            <person name="Barry K."/>
            <person name="Bendiksby M."/>
            <person name="Blumentritt M."/>
            <person name="Coutinho P.M."/>
            <person name="Cullen D."/>
            <person name="de Vries R.P."/>
            <person name="Gathman A."/>
            <person name="Goodell B."/>
            <person name="Henrissat B."/>
            <person name="Ihrmark K."/>
            <person name="Kauserud H."/>
            <person name="Kohler A."/>
            <person name="LaButti K."/>
            <person name="Lapidus A."/>
            <person name="Lavin J.L."/>
            <person name="Lee Y.-H."/>
            <person name="Lindquist E."/>
            <person name="Lilly W."/>
            <person name="Lucas S."/>
            <person name="Morin E."/>
            <person name="Murat C."/>
            <person name="Oguiza J.A."/>
            <person name="Park J."/>
            <person name="Pisabarro A.G."/>
            <person name="Riley R."/>
            <person name="Rosling A."/>
            <person name="Salamov A."/>
            <person name="Schmidt O."/>
            <person name="Schmutz J."/>
            <person name="Skrede I."/>
            <person name="Stenlid J."/>
            <person name="Wiebenga A."/>
            <person name="Xie X."/>
            <person name="Kuees U."/>
            <person name="Hibbett D.S."/>
            <person name="Hoffmeister D."/>
            <person name="Hoegberg N."/>
            <person name="Martin F."/>
            <person name="Grigoriev I.V."/>
            <person name="Watkinson S.C."/>
        </authorList>
    </citation>
    <scope>NUCLEOTIDE SEQUENCE [LARGE SCALE GENOMIC DNA]</scope>
    <source>
        <strain evidence="3">strain S7.3</strain>
    </source>
</reference>
<dbReference type="AlphaFoldDB" id="F8QDG5"/>
<name>F8QDG5_SERL3</name>
<dbReference type="InParanoid" id="F8QDG5"/>
<accession>F8QDG5</accession>
<feature type="non-terminal residue" evidence="2">
    <location>
        <position position="236"/>
    </location>
</feature>
<sequence length="236" mass="25599">MQLLGGFFKRDKSNTRNVQSSVLPAPDSTTSIGSSSFESPEDEFVFPEKSLPHHNGVYTGVSASSSKLKLPFRRKPAQQHRYTDPGLPVVSLNDAPLRPPPVPYISSAASDIDHSDLPQPPPKSSLFGTHSDPNVSTRSLPDGHPQHSFHSNLLPLETQSETHTTSSSPPPPPPPKKSGGLFSWARERTKSKPVPPTPTPLQPSSPAYPGESFNLKSFRHVRPESPTKSPIKPSNV</sequence>
<organism evidence="3">
    <name type="scientific">Serpula lacrymans var. lacrymans (strain S7.3)</name>
    <name type="common">Dry rot fungus</name>
    <dbReference type="NCBI Taxonomy" id="936435"/>
    <lineage>
        <taxon>Eukaryota</taxon>
        <taxon>Fungi</taxon>
        <taxon>Dikarya</taxon>
        <taxon>Basidiomycota</taxon>
        <taxon>Agaricomycotina</taxon>
        <taxon>Agaricomycetes</taxon>
        <taxon>Agaricomycetidae</taxon>
        <taxon>Boletales</taxon>
        <taxon>Coniophorineae</taxon>
        <taxon>Serpulaceae</taxon>
        <taxon>Serpula</taxon>
    </lineage>
</organism>
<feature type="compositionally biased region" description="Pro residues" evidence="1">
    <location>
        <begin position="193"/>
        <end position="203"/>
    </location>
</feature>
<feature type="compositionally biased region" description="Polar residues" evidence="1">
    <location>
        <begin position="226"/>
        <end position="236"/>
    </location>
</feature>
<feature type="compositionally biased region" description="Low complexity" evidence="1">
    <location>
        <begin position="26"/>
        <end position="38"/>
    </location>
</feature>
<dbReference type="HOGENOM" id="CLU_1177884_0_0_1"/>
<feature type="region of interest" description="Disordered" evidence="1">
    <location>
        <begin position="1"/>
        <end position="236"/>
    </location>
</feature>